<dbReference type="EMBL" id="VZPB01000018">
    <property type="protein sequence ID" value="KAB0583118.1"/>
    <property type="molecule type" value="Genomic_DNA"/>
</dbReference>
<feature type="region of interest" description="Disordered" evidence="1">
    <location>
        <begin position="184"/>
        <end position="208"/>
    </location>
</feature>
<proteinExistence type="predicted"/>
<evidence type="ECO:0008006" key="4">
    <source>
        <dbReference type="Google" id="ProtNLM"/>
    </source>
</evidence>
<evidence type="ECO:0000313" key="2">
    <source>
        <dbReference type="EMBL" id="KAB0583118.1"/>
    </source>
</evidence>
<reference evidence="2 3" key="1">
    <citation type="submission" date="2019-09" db="EMBL/GenBank/DDBJ databases">
        <title>Draft genome sequences of 48 bacterial type strains from the CCUG.</title>
        <authorList>
            <person name="Tunovic T."/>
            <person name="Pineiro-Iglesias B."/>
            <person name="Unosson C."/>
            <person name="Inganas E."/>
            <person name="Ohlen M."/>
            <person name="Cardew S."/>
            <person name="Jensie-Markopoulos S."/>
            <person name="Salva-Serra F."/>
            <person name="Jaen-Luchoro D."/>
            <person name="Karlsson R."/>
            <person name="Svensson-Stadler L."/>
            <person name="Chun J."/>
            <person name="Moore E."/>
        </authorList>
    </citation>
    <scope>NUCLEOTIDE SEQUENCE [LARGE SCALE GENOMIC DNA]</scope>
    <source>
        <strain evidence="2 3">CCUG 30977</strain>
    </source>
</reference>
<comment type="caution">
    <text evidence="2">The sequence shown here is derived from an EMBL/GenBank/DDBJ whole genome shotgun (WGS) entry which is preliminary data.</text>
</comment>
<protein>
    <recommendedName>
        <fullName evidence="4">Tetratricopeptide repeat protein</fullName>
    </recommendedName>
</protein>
<dbReference type="AlphaFoldDB" id="A0A643FDH4"/>
<dbReference type="SUPFAM" id="SSF48452">
    <property type="entry name" value="TPR-like"/>
    <property type="match status" value="1"/>
</dbReference>
<evidence type="ECO:0000256" key="1">
    <source>
        <dbReference type="SAM" id="MobiDB-lite"/>
    </source>
</evidence>
<evidence type="ECO:0000313" key="3">
    <source>
        <dbReference type="Proteomes" id="UP000430120"/>
    </source>
</evidence>
<dbReference type="InterPro" id="IPR011990">
    <property type="entry name" value="TPR-like_helical_dom_sf"/>
</dbReference>
<dbReference type="OrthoDB" id="6072288at2"/>
<dbReference type="Proteomes" id="UP000430120">
    <property type="component" value="Unassembled WGS sequence"/>
</dbReference>
<name>A0A643FDH4_IDEDE</name>
<accession>A0A643FDH4</accession>
<sequence>MTHPSSSAPRRPGPLLATLLVAGQLWACLGLAGPARAASDPPEPEHVVRAPHYGEVLFHFHQDQTFTALTSLMVSQQFDRLGVHADEAEVLRGGLLLSYGMHREAGQVFERLIDHGATPEVRNRAWYYLARVRYTRGEPQAADAALAHIQGELPGALDDDRRLLQAQVKLALAQPALAAEALTPLASADKPRPPAPAPVDEDNPPPRPGLLARLTSLVLAPFSGPDPLAANDADARLFARYNLGIALIRQGDATGGTRWLDELGQMPAANEEQRALRDQANLALGYAALQREAPEQARQYLERIRLKGPSSDKALLGYGWAALGLKQPKLALVSWTELAQRDPSQPAVQEARLAVSYALAELGADTQARDGYQSALGSYQDEDQRLGEAIAALDDPAWLDELLARNPGVEMAWFRNAEDVHHLPHLRLLAPALAGHAFQESFKTWRDLRFLQDNLAAWQETLAVYRTMLDERRKAFLERLPDVASQRQQLDPAALLPRQQQLDGELAQAEADADGRAFADAAQRALLQRADRARDTLARLQAAPASPDAPAATLQDAAERLRVLQGLLAWDLSQAYPERRWAARKALGDSAQGLQQAQAARQALDQAARDEAQRFVQFQQRIDELSRRIQALQAPLATASAQQAQALSRMAQDGLRQQQERLAGYAQQARYALAQLLDRGRDASTEPEHAPTP</sequence>
<dbReference type="RefSeq" id="WP_151123930.1">
    <property type="nucleotide sequence ID" value="NZ_CP088081.1"/>
</dbReference>
<keyword evidence="3" id="KW-1185">Reference proteome</keyword>
<dbReference type="Gene3D" id="1.25.40.10">
    <property type="entry name" value="Tetratricopeptide repeat domain"/>
    <property type="match status" value="1"/>
</dbReference>
<gene>
    <name evidence="2" type="ORF">F7Q92_09620</name>
</gene>
<organism evidence="2 3">
    <name type="scientific">Ideonella dechloratans</name>
    <dbReference type="NCBI Taxonomy" id="36863"/>
    <lineage>
        <taxon>Bacteria</taxon>
        <taxon>Pseudomonadati</taxon>
        <taxon>Pseudomonadota</taxon>
        <taxon>Betaproteobacteria</taxon>
        <taxon>Burkholderiales</taxon>
        <taxon>Sphaerotilaceae</taxon>
        <taxon>Ideonella</taxon>
    </lineage>
</organism>